<feature type="compositionally biased region" description="Basic residues" evidence="1">
    <location>
        <begin position="395"/>
        <end position="404"/>
    </location>
</feature>
<feature type="compositionally biased region" description="Acidic residues" evidence="1">
    <location>
        <begin position="537"/>
        <end position="546"/>
    </location>
</feature>
<sequence>MSDSLRSQYIADAPEFNPSQSTGMSQEENTGPHDGSNGALPSSQSSEYDPATSQVLSQITKESVADDTFQFPGSPGYPDLSDQDPGVFQSGFYSALETFDQVPPFDRAMSSDQPPRTPDGYHGMGYYPGHPTPDNEFAASFPSPVPRFTQPPQSFYHPDAFHQDAALGNRSDGQSGIGRMPFSIPVPAPSGGFERLAPIPQPRLLVPFQPPAGGAGQNQVQNASQQTNLTFNSFAQARTFWSGVAVAHDWVPLVVDPTIPSNMDEQRVYVRRMLDAFLNVADTYDAKNWNSPFTKRWAPRGNVRNDFYSVNAIETICWEILDVAERLHISGPATLHIYDPESLEKVKQTRKYSFDQRITIICYALRQSKVCCDGLMKGEGEKVLVGCPQWKRKLQGVTDRRKRKPQDAEKNAEIGQEVPEQPIASRAEQHLAPAMASNVRDPRSSSGFAQKPNMTLPVRQSVDTQMRTPPPMDPRNIVNSDQYFQQRGLLLRAGHDYTPWLHGTSSNAPYAPSTQVRSMSDTLPLHKKRCVTKDPQDGVDDGLEDM</sequence>
<keyword evidence="3" id="KW-1185">Reference proteome</keyword>
<dbReference type="Proteomes" id="UP000813461">
    <property type="component" value="Unassembled WGS sequence"/>
</dbReference>
<evidence type="ECO:0000256" key="1">
    <source>
        <dbReference type="SAM" id="MobiDB-lite"/>
    </source>
</evidence>
<protein>
    <submittedName>
        <fullName evidence="2">Uncharacterized protein</fullName>
    </submittedName>
</protein>
<feature type="compositionally biased region" description="Polar residues" evidence="1">
    <location>
        <begin position="39"/>
        <end position="61"/>
    </location>
</feature>
<comment type="caution">
    <text evidence="2">The sequence shown here is derived from an EMBL/GenBank/DDBJ whole genome shotgun (WGS) entry which is preliminary data.</text>
</comment>
<organism evidence="2 3">
    <name type="scientific">Paraphoma chrysanthemicola</name>
    <dbReference type="NCBI Taxonomy" id="798071"/>
    <lineage>
        <taxon>Eukaryota</taxon>
        <taxon>Fungi</taxon>
        <taxon>Dikarya</taxon>
        <taxon>Ascomycota</taxon>
        <taxon>Pezizomycotina</taxon>
        <taxon>Dothideomycetes</taxon>
        <taxon>Pleosporomycetidae</taxon>
        <taxon>Pleosporales</taxon>
        <taxon>Pleosporineae</taxon>
        <taxon>Phaeosphaeriaceae</taxon>
        <taxon>Paraphoma</taxon>
    </lineage>
</organism>
<name>A0A8K0RDJ4_9PLEO</name>
<feature type="region of interest" description="Disordered" evidence="1">
    <location>
        <begin position="395"/>
        <end position="423"/>
    </location>
</feature>
<feature type="compositionally biased region" description="Polar residues" evidence="1">
    <location>
        <begin position="504"/>
        <end position="521"/>
    </location>
</feature>
<gene>
    <name evidence="2" type="ORF">FB567DRAFT_614322</name>
</gene>
<feature type="region of interest" description="Disordered" evidence="1">
    <location>
        <begin position="435"/>
        <end position="458"/>
    </location>
</feature>
<proteinExistence type="predicted"/>
<feature type="region of interest" description="Disordered" evidence="1">
    <location>
        <begin position="1"/>
        <end position="88"/>
    </location>
</feature>
<accession>A0A8K0RDJ4</accession>
<dbReference type="EMBL" id="JAGMVJ010000003">
    <property type="protein sequence ID" value="KAH7092382.1"/>
    <property type="molecule type" value="Genomic_DNA"/>
</dbReference>
<reference evidence="2" key="1">
    <citation type="journal article" date="2021" name="Nat. Commun.">
        <title>Genetic determinants of endophytism in the Arabidopsis root mycobiome.</title>
        <authorList>
            <person name="Mesny F."/>
            <person name="Miyauchi S."/>
            <person name="Thiergart T."/>
            <person name="Pickel B."/>
            <person name="Atanasova L."/>
            <person name="Karlsson M."/>
            <person name="Huettel B."/>
            <person name="Barry K.W."/>
            <person name="Haridas S."/>
            <person name="Chen C."/>
            <person name="Bauer D."/>
            <person name="Andreopoulos W."/>
            <person name="Pangilinan J."/>
            <person name="LaButti K."/>
            <person name="Riley R."/>
            <person name="Lipzen A."/>
            <person name="Clum A."/>
            <person name="Drula E."/>
            <person name="Henrissat B."/>
            <person name="Kohler A."/>
            <person name="Grigoriev I.V."/>
            <person name="Martin F.M."/>
            <person name="Hacquard S."/>
        </authorList>
    </citation>
    <scope>NUCLEOTIDE SEQUENCE</scope>
    <source>
        <strain evidence="2">MPI-SDFR-AT-0120</strain>
    </source>
</reference>
<evidence type="ECO:0000313" key="2">
    <source>
        <dbReference type="EMBL" id="KAH7092382.1"/>
    </source>
</evidence>
<feature type="compositionally biased region" description="Polar residues" evidence="1">
    <location>
        <begin position="17"/>
        <end position="29"/>
    </location>
</feature>
<dbReference type="OrthoDB" id="3795193at2759"/>
<dbReference type="AlphaFoldDB" id="A0A8K0RDJ4"/>
<feature type="region of interest" description="Disordered" evidence="1">
    <location>
        <begin position="504"/>
        <end position="546"/>
    </location>
</feature>
<evidence type="ECO:0000313" key="3">
    <source>
        <dbReference type="Proteomes" id="UP000813461"/>
    </source>
</evidence>